<evidence type="ECO:0000256" key="1">
    <source>
        <dbReference type="SAM" id="Phobius"/>
    </source>
</evidence>
<reference evidence="2 3" key="1">
    <citation type="submission" date="2017-09" db="EMBL/GenBank/DDBJ databases">
        <title>Depth-based differentiation of microbial function through sediment-hosted aquifers and enrichment of novel symbionts in the deep terrestrial subsurface.</title>
        <authorList>
            <person name="Probst A.J."/>
            <person name="Ladd B."/>
            <person name="Jarett J.K."/>
            <person name="Geller-Mcgrath D.E."/>
            <person name="Sieber C.M."/>
            <person name="Emerson J.B."/>
            <person name="Anantharaman K."/>
            <person name="Thomas B.C."/>
            <person name="Malmstrom R."/>
            <person name="Stieglmeier M."/>
            <person name="Klingl A."/>
            <person name="Woyke T."/>
            <person name="Ryan C.M."/>
            <person name="Banfield J.F."/>
        </authorList>
    </citation>
    <scope>NUCLEOTIDE SEQUENCE [LARGE SCALE GENOMIC DNA]</scope>
    <source>
        <strain evidence="2">CG23_combo_of_CG06-09_8_20_14_all_39_25</strain>
    </source>
</reference>
<dbReference type="Pfam" id="PF04020">
    <property type="entry name" value="Phage_holin_4_2"/>
    <property type="match status" value="1"/>
</dbReference>
<dbReference type="PANTHER" id="PTHR37309">
    <property type="entry name" value="SLR0284 PROTEIN"/>
    <property type="match status" value="1"/>
</dbReference>
<dbReference type="InterPro" id="IPR007165">
    <property type="entry name" value="Phage_holin_4_2"/>
</dbReference>
<comment type="caution">
    <text evidence="2">The sequence shown here is derived from an EMBL/GenBank/DDBJ whole genome shotgun (WGS) entry which is preliminary data.</text>
</comment>
<name>A0A2G9YU15_9BACT</name>
<keyword evidence="1" id="KW-1133">Transmembrane helix</keyword>
<dbReference type="AlphaFoldDB" id="A0A2G9YU15"/>
<feature type="transmembrane region" description="Helical" evidence="1">
    <location>
        <begin position="73"/>
        <end position="93"/>
    </location>
</feature>
<dbReference type="EMBL" id="PCRN01000109">
    <property type="protein sequence ID" value="PIP21991.1"/>
    <property type="molecule type" value="Genomic_DNA"/>
</dbReference>
<proteinExistence type="predicted"/>
<organism evidence="2 3">
    <name type="scientific">Candidatus Nealsonbacteria bacterium CG23_combo_of_CG06-09_8_20_14_all_39_25</name>
    <dbReference type="NCBI Taxonomy" id="1974723"/>
    <lineage>
        <taxon>Bacteria</taxon>
        <taxon>Candidatus Nealsoniibacteriota</taxon>
    </lineage>
</organism>
<evidence type="ECO:0000313" key="2">
    <source>
        <dbReference type="EMBL" id="PIP21991.1"/>
    </source>
</evidence>
<gene>
    <name evidence="2" type="ORF">COX38_03095</name>
</gene>
<evidence type="ECO:0008006" key="4">
    <source>
        <dbReference type="Google" id="ProtNLM"/>
    </source>
</evidence>
<keyword evidence="1" id="KW-0812">Transmembrane</keyword>
<dbReference type="Proteomes" id="UP000229054">
    <property type="component" value="Unassembled WGS sequence"/>
</dbReference>
<sequence>MNRLFWHIVVGILGVFLGTRFVPGVNLEFIPGQSSFLGFVFAAEWQILVLVGGVLGVVNFFIKPILKIVTLPLRVLTFGLFGLVINMLMIWLVDIFFLEFTIQGVVPLFWLTLVVWALSFLFGLYSSHRRTTMVEE</sequence>
<keyword evidence="1" id="KW-0472">Membrane</keyword>
<accession>A0A2G9YU15</accession>
<protein>
    <recommendedName>
        <fullName evidence="4">Phage holin family protein</fullName>
    </recommendedName>
</protein>
<feature type="transmembrane region" description="Helical" evidence="1">
    <location>
        <begin position="105"/>
        <end position="125"/>
    </location>
</feature>
<feature type="transmembrane region" description="Helical" evidence="1">
    <location>
        <begin position="35"/>
        <end position="61"/>
    </location>
</feature>
<evidence type="ECO:0000313" key="3">
    <source>
        <dbReference type="Proteomes" id="UP000229054"/>
    </source>
</evidence>
<dbReference type="PANTHER" id="PTHR37309:SF1">
    <property type="entry name" value="SLR0284 PROTEIN"/>
    <property type="match status" value="1"/>
</dbReference>
<feature type="transmembrane region" description="Helical" evidence="1">
    <location>
        <begin position="5"/>
        <end position="23"/>
    </location>
</feature>